<sequence length="600" mass="71897">MNVPEANFDLKVFKINRNYYELKNMDFFEMIEVMKKNHLNSLRSRFKGINIKILDPKLTYEEDDIFKYYLYCFRQPKEKYYWKIFLPETLTENHNFEIVEFSFVLFIGYKDELYCVISGSGMNVIKKYIHSTFGIEIYRRLAKPEEDLITEIERRSISNNISTKKEVFSYNQNILSTLEYSDVITKMKIKVRDELRLNEFKKYNLNQNLSLLEVGSYFNLRKKMSFEMLKSLIVDLHTIYKRRTPQRLTLFSKIDDEDLIYDLDKCLINMLVDHVKMEDDKENNNIINNVVELVHPSKLEKFYECNHFILRFKKAKHFKDKIVKSRDELFSEAIKHIYESLNDVTDDDEIKQKIFNLQIRGKLQSKEGKDATFAYFLNHINTEIDFENKKYFRIDNQWYYIENEFLEKMNEDAQKYYNKYKLSCNFMHKWDGSLNEGLYNESYHGIKGFYVLDKVIGDNIELCDILHISESRDVYFIHIKDGFDAKMRDLYNQIVLSAKRLFNDLKSDGGNGYLKKVIENYNKKNTSNKIKIEDLRKLLSDYTKINFVMGFRSKQRNKLCPIEKIKKSQSNIAKYSIVQVVKEITQLDYNVKLIDLSELE</sequence>
<proteinExistence type="predicted"/>
<dbReference type="NCBIfam" id="TIGR04141">
    <property type="entry name" value="TIGR04141 family sporadically distributed protein"/>
    <property type="match status" value="1"/>
</dbReference>
<dbReference type="AlphaFoldDB" id="A0A3R5XUB6"/>
<name>A0A3R5XUB6_ORNRH</name>
<reference evidence="1 2" key="1">
    <citation type="submission" date="2019-01" db="EMBL/GenBank/DDBJ databases">
        <title>Whole Genome of Ornithobacterium rhinotracheale FARPER-174b.</title>
        <authorList>
            <person name="Tataje-Lavanda L.A."/>
            <person name="Montalvan A."/>
            <person name="Montesinos R."/>
            <person name="Zimic M."/>
            <person name="Fernandez-Sanchez M."/>
            <person name="Fernandez-Diaz M."/>
        </authorList>
    </citation>
    <scope>NUCLEOTIDE SEQUENCE [LARGE SCALE GENOMIC DNA]</scope>
    <source>
        <strain evidence="1 2">FARPER-174b</strain>
    </source>
</reference>
<evidence type="ECO:0000313" key="1">
    <source>
        <dbReference type="EMBL" id="QAR31352.1"/>
    </source>
</evidence>
<dbReference type="OrthoDB" id="740138at2"/>
<organism evidence="1 2">
    <name type="scientific">Ornithobacterium rhinotracheale</name>
    <dbReference type="NCBI Taxonomy" id="28251"/>
    <lineage>
        <taxon>Bacteria</taxon>
        <taxon>Pseudomonadati</taxon>
        <taxon>Bacteroidota</taxon>
        <taxon>Flavobacteriia</taxon>
        <taxon>Flavobacteriales</taxon>
        <taxon>Weeksellaceae</taxon>
        <taxon>Ornithobacterium</taxon>
    </lineage>
</organism>
<dbReference type="EMBL" id="CP035107">
    <property type="protein sequence ID" value="QAR31352.1"/>
    <property type="molecule type" value="Genomic_DNA"/>
</dbReference>
<evidence type="ECO:0000313" key="2">
    <source>
        <dbReference type="Proteomes" id="UP000287701"/>
    </source>
</evidence>
<protein>
    <recommendedName>
        <fullName evidence="3">Sporadically distributed protein, TIGR04141 family</fullName>
    </recommendedName>
</protein>
<dbReference type="RefSeq" id="WP_128501786.1">
    <property type="nucleotide sequence ID" value="NZ_CP035107.1"/>
</dbReference>
<dbReference type="Proteomes" id="UP000287701">
    <property type="component" value="Chromosome"/>
</dbReference>
<accession>A0A3R5XUB6</accession>
<gene>
    <name evidence="1" type="ORF">EQP59_08370</name>
</gene>
<dbReference type="Pfam" id="PF19614">
    <property type="entry name" value="DUF6119"/>
    <property type="match status" value="1"/>
</dbReference>
<dbReference type="InterPro" id="IPR026487">
    <property type="entry name" value="CHP04141"/>
</dbReference>
<evidence type="ECO:0008006" key="3">
    <source>
        <dbReference type="Google" id="ProtNLM"/>
    </source>
</evidence>